<evidence type="ECO:0000256" key="6">
    <source>
        <dbReference type="SAM" id="SignalP"/>
    </source>
</evidence>
<keyword evidence="1 5" id="KW-0645">Protease</keyword>
<dbReference type="PANTHER" id="PTHR24252">
    <property type="entry name" value="ACROSIN-RELATED"/>
    <property type="match status" value="1"/>
</dbReference>
<dbReference type="OrthoDB" id="546450at2759"/>
<dbReference type="SMART" id="SM00020">
    <property type="entry name" value="Tryp_SPc"/>
    <property type="match status" value="1"/>
</dbReference>
<dbReference type="AlphaFoldDB" id="A0A8J5JHW3"/>
<sequence length="298" mass="33265">MYLPRLTLLCGLILLVHFCSHSQAEDRRLKTRSRGRCDGVCKSYTCGTVNRSGRVVGGTPTSAGKYPWLVSLFYRGKLYCGATLINNRYLITAAHCVKRVNLNNVKIVLGSYNKTDVHEPSRQVRKVGTWWAHQLFDRRSYNNDIGIIMLNEEVEITKHVRPVCLPVSGDGNYTGLTGIVPGWGRLSENGYPSEVVHEVKVPIISNEECKKKKYRPSEITDNMMCAGYDEGKIDACQGDSGGPLLLDTGKNIEIIGVVSWGQGCARAKYPGVYTRLEKYMDFVNSKIYDQGCFCPPPN</sequence>
<dbReference type="Proteomes" id="UP000747542">
    <property type="component" value="Unassembled WGS sequence"/>
</dbReference>
<evidence type="ECO:0000313" key="9">
    <source>
        <dbReference type="Proteomes" id="UP000747542"/>
    </source>
</evidence>
<reference evidence="8" key="1">
    <citation type="journal article" date="2021" name="Sci. Adv.">
        <title>The American lobster genome reveals insights on longevity, neural, and immune adaptations.</title>
        <authorList>
            <person name="Polinski J.M."/>
            <person name="Zimin A.V."/>
            <person name="Clark K.F."/>
            <person name="Kohn A.B."/>
            <person name="Sadowski N."/>
            <person name="Timp W."/>
            <person name="Ptitsyn A."/>
            <person name="Khanna P."/>
            <person name="Romanova D.Y."/>
            <person name="Williams P."/>
            <person name="Greenwood S.J."/>
            <person name="Moroz L.L."/>
            <person name="Walt D.R."/>
            <person name="Bodnar A.G."/>
        </authorList>
    </citation>
    <scope>NUCLEOTIDE SEQUENCE</scope>
    <source>
        <strain evidence="8">GMGI-L3</strain>
    </source>
</reference>
<dbReference type="PROSITE" id="PS00135">
    <property type="entry name" value="TRYPSIN_SER"/>
    <property type="match status" value="1"/>
</dbReference>
<feature type="signal peptide" evidence="6">
    <location>
        <begin position="1"/>
        <end position="24"/>
    </location>
</feature>
<dbReference type="InterPro" id="IPR001254">
    <property type="entry name" value="Trypsin_dom"/>
</dbReference>
<dbReference type="GO" id="GO:0006508">
    <property type="term" value="P:proteolysis"/>
    <property type="evidence" value="ECO:0007669"/>
    <property type="project" value="UniProtKB-KW"/>
</dbReference>
<dbReference type="InterPro" id="IPR018114">
    <property type="entry name" value="TRYPSIN_HIS"/>
</dbReference>
<dbReference type="InterPro" id="IPR033116">
    <property type="entry name" value="TRYPSIN_SER"/>
</dbReference>
<evidence type="ECO:0000256" key="3">
    <source>
        <dbReference type="ARBA" id="ARBA00022825"/>
    </source>
</evidence>
<organism evidence="8 9">
    <name type="scientific">Homarus americanus</name>
    <name type="common">American lobster</name>
    <dbReference type="NCBI Taxonomy" id="6706"/>
    <lineage>
        <taxon>Eukaryota</taxon>
        <taxon>Metazoa</taxon>
        <taxon>Ecdysozoa</taxon>
        <taxon>Arthropoda</taxon>
        <taxon>Crustacea</taxon>
        <taxon>Multicrustacea</taxon>
        <taxon>Malacostraca</taxon>
        <taxon>Eumalacostraca</taxon>
        <taxon>Eucarida</taxon>
        <taxon>Decapoda</taxon>
        <taxon>Pleocyemata</taxon>
        <taxon>Astacidea</taxon>
        <taxon>Nephropoidea</taxon>
        <taxon>Nephropidae</taxon>
        <taxon>Homarus</taxon>
    </lineage>
</organism>
<keyword evidence="2 5" id="KW-0378">Hydrolase</keyword>
<dbReference type="PROSITE" id="PS50240">
    <property type="entry name" value="TRYPSIN_DOM"/>
    <property type="match status" value="1"/>
</dbReference>
<keyword evidence="4" id="KW-1015">Disulfide bond</keyword>
<dbReference type="EMBL" id="JAHLQT010039184">
    <property type="protein sequence ID" value="KAG7156333.1"/>
    <property type="molecule type" value="Genomic_DNA"/>
</dbReference>
<evidence type="ECO:0000313" key="8">
    <source>
        <dbReference type="EMBL" id="KAG7156333.1"/>
    </source>
</evidence>
<dbReference type="GO" id="GO:0004252">
    <property type="term" value="F:serine-type endopeptidase activity"/>
    <property type="evidence" value="ECO:0007669"/>
    <property type="project" value="InterPro"/>
</dbReference>
<proteinExistence type="predicted"/>
<evidence type="ECO:0000256" key="2">
    <source>
        <dbReference type="ARBA" id="ARBA00022801"/>
    </source>
</evidence>
<evidence type="ECO:0000256" key="1">
    <source>
        <dbReference type="ARBA" id="ARBA00022670"/>
    </source>
</evidence>
<keyword evidence="9" id="KW-1185">Reference proteome</keyword>
<dbReference type="FunFam" id="2.40.10.10:FF:000006">
    <property type="entry name" value="Serine proteinase stubble"/>
    <property type="match status" value="1"/>
</dbReference>
<feature type="chain" id="PRO_5035256754" evidence="6">
    <location>
        <begin position="25"/>
        <end position="298"/>
    </location>
</feature>
<comment type="caution">
    <text evidence="8">The sequence shown here is derived from an EMBL/GenBank/DDBJ whole genome shotgun (WGS) entry which is preliminary data.</text>
</comment>
<dbReference type="PANTHER" id="PTHR24252:SF18">
    <property type="entry name" value="OVOCHYMASE 1"/>
    <property type="match status" value="1"/>
</dbReference>
<protein>
    <submittedName>
        <fullName evidence="8">Plasma kallikrein-like 3</fullName>
    </submittedName>
</protein>
<gene>
    <name evidence="8" type="primary">KLKB1-L3</name>
    <name evidence="8" type="ORF">Hamer_G006062</name>
</gene>
<accession>A0A8J5JHW3</accession>
<name>A0A8J5JHW3_HOMAM</name>
<evidence type="ECO:0000256" key="4">
    <source>
        <dbReference type="ARBA" id="ARBA00023157"/>
    </source>
</evidence>
<dbReference type="PROSITE" id="PS00134">
    <property type="entry name" value="TRYPSIN_HIS"/>
    <property type="match status" value="1"/>
</dbReference>
<dbReference type="Pfam" id="PF00089">
    <property type="entry name" value="Trypsin"/>
    <property type="match status" value="1"/>
</dbReference>
<keyword evidence="6" id="KW-0732">Signal</keyword>
<evidence type="ECO:0000259" key="7">
    <source>
        <dbReference type="PROSITE" id="PS50240"/>
    </source>
</evidence>
<evidence type="ECO:0000256" key="5">
    <source>
        <dbReference type="RuleBase" id="RU363034"/>
    </source>
</evidence>
<feature type="domain" description="Peptidase S1" evidence="7">
    <location>
        <begin position="55"/>
        <end position="288"/>
    </location>
</feature>
<dbReference type="CDD" id="cd00190">
    <property type="entry name" value="Tryp_SPc"/>
    <property type="match status" value="1"/>
</dbReference>
<keyword evidence="3 5" id="KW-0720">Serine protease</keyword>